<dbReference type="AlphaFoldDB" id="A0AA39XMG2"/>
<comment type="caution">
    <text evidence="1">The sequence shown here is derived from an EMBL/GenBank/DDBJ whole genome shotgun (WGS) entry which is preliminary data.</text>
</comment>
<proteinExistence type="predicted"/>
<evidence type="ECO:0000313" key="2">
    <source>
        <dbReference type="Proteomes" id="UP001174934"/>
    </source>
</evidence>
<accession>A0AA39XMG2</accession>
<dbReference type="Proteomes" id="UP001174934">
    <property type="component" value="Unassembled WGS sequence"/>
</dbReference>
<name>A0AA39XMG2_9PEZI</name>
<evidence type="ECO:0000313" key="1">
    <source>
        <dbReference type="EMBL" id="KAK0636749.1"/>
    </source>
</evidence>
<dbReference type="EMBL" id="JAULSR010000001">
    <property type="protein sequence ID" value="KAK0636749.1"/>
    <property type="molecule type" value="Genomic_DNA"/>
</dbReference>
<reference evidence="1" key="1">
    <citation type="submission" date="2023-06" db="EMBL/GenBank/DDBJ databases">
        <title>Genome-scale phylogeny and comparative genomics of the fungal order Sordariales.</title>
        <authorList>
            <consortium name="Lawrence Berkeley National Laboratory"/>
            <person name="Hensen N."/>
            <person name="Bonometti L."/>
            <person name="Westerberg I."/>
            <person name="Brannstrom I.O."/>
            <person name="Guillou S."/>
            <person name="Cros-Aarteil S."/>
            <person name="Calhoun S."/>
            <person name="Haridas S."/>
            <person name="Kuo A."/>
            <person name="Mondo S."/>
            <person name="Pangilinan J."/>
            <person name="Riley R."/>
            <person name="LaButti K."/>
            <person name="Andreopoulos B."/>
            <person name="Lipzen A."/>
            <person name="Chen C."/>
            <person name="Yanf M."/>
            <person name="Daum C."/>
            <person name="Ng V."/>
            <person name="Clum A."/>
            <person name="Steindorff A."/>
            <person name="Ohm R."/>
            <person name="Martin F."/>
            <person name="Silar P."/>
            <person name="Natvig D."/>
            <person name="Lalanne C."/>
            <person name="Gautier V."/>
            <person name="Ament-velasquez S.L."/>
            <person name="Kruys A."/>
            <person name="Hutchinson M.I."/>
            <person name="Powell A.J."/>
            <person name="Barry K."/>
            <person name="Miller A.N."/>
            <person name="Grigoriev I.V."/>
            <person name="Debuchy R."/>
            <person name="Gladieux P."/>
            <person name="Thoren M.H."/>
            <person name="Johannesson H."/>
        </authorList>
    </citation>
    <scope>NUCLEOTIDE SEQUENCE</scope>
    <source>
        <strain evidence="1">SMH3391-2</strain>
    </source>
</reference>
<organism evidence="1 2">
    <name type="scientific">Bombardia bombarda</name>
    <dbReference type="NCBI Taxonomy" id="252184"/>
    <lineage>
        <taxon>Eukaryota</taxon>
        <taxon>Fungi</taxon>
        <taxon>Dikarya</taxon>
        <taxon>Ascomycota</taxon>
        <taxon>Pezizomycotina</taxon>
        <taxon>Sordariomycetes</taxon>
        <taxon>Sordariomycetidae</taxon>
        <taxon>Sordariales</taxon>
        <taxon>Lasiosphaeriaceae</taxon>
        <taxon>Bombardia</taxon>
    </lineage>
</organism>
<sequence length="276" mass="29986">MLDKAKENQQILPTRQCGPTTTCAHAPCFNLLAAGQRQQHTGLSTDTHPSNPLLSRIRASFTPPPQRKRYSSFLIPDTKESWGGHLIMWKHTVCPRTYVPVRRLLLQLLWLLLSLLPEQMKPTCREEYPRSSLRLWFRSRHTDDLGGVLGHLHGLVDLDMQLGSSGRHLFLAPLQLSLDPAAEVLQLPEDLARRRLGALVARVLGLLGGGVERGVAGLLALAIQDGGSDEGGTALVGEAEVLEGLEGRRGRSRVLGLERGGVAGGVGGFGGWGWLG</sequence>
<gene>
    <name evidence="1" type="ORF">B0T17DRAFT_89206</name>
</gene>
<keyword evidence="2" id="KW-1185">Reference proteome</keyword>
<protein>
    <submittedName>
        <fullName evidence="1">Uncharacterized protein</fullName>
    </submittedName>
</protein>